<dbReference type="InterPro" id="IPR039542">
    <property type="entry name" value="Erv_N"/>
</dbReference>
<evidence type="ECO:0000256" key="3">
    <source>
        <dbReference type="ARBA" id="ARBA00022989"/>
    </source>
</evidence>
<evidence type="ECO:0000313" key="8">
    <source>
        <dbReference type="EMBL" id="KAK9710930.1"/>
    </source>
</evidence>
<evidence type="ECO:0000256" key="4">
    <source>
        <dbReference type="ARBA" id="ARBA00023136"/>
    </source>
</evidence>
<dbReference type="PANTHER" id="PTHR10984:SF81">
    <property type="entry name" value="ER-DERIVED VESICLES PROTEIN ERV41"/>
    <property type="match status" value="1"/>
</dbReference>
<dbReference type="Pfam" id="PF13850">
    <property type="entry name" value="ERGIC_N"/>
    <property type="match status" value="1"/>
</dbReference>
<feature type="transmembrane region" description="Helical" evidence="5">
    <location>
        <begin position="291"/>
        <end position="313"/>
    </location>
</feature>
<evidence type="ECO:0000259" key="6">
    <source>
        <dbReference type="Pfam" id="PF07970"/>
    </source>
</evidence>
<evidence type="ECO:0000259" key="7">
    <source>
        <dbReference type="Pfam" id="PF13850"/>
    </source>
</evidence>
<accession>A0ABR2VZ96</accession>
<keyword evidence="2 5" id="KW-0812">Transmembrane</keyword>
<organism evidence="8 9">
    <name type="scientific">Basidiobolus ranarum</name>
    <dbReference type="NCBI Taxonomy" id="34480"/>
    <lineage>
        <taxon>Eukaryota</taxon>
        <taxon>Fungi</taxon>
        <taxon>Fungi incertae sedis</taxon>
        <taxon>Zoopagomycota</taxon>
        <taxon>Entomophthoromycotina</taxon>
        <taxon>Basidiobolomycetes</taxon>
        <taxon>Basidiobolales</taxon>
        <taxon>Basidiobolaceae</taxon>
        <taxon>Basidiobolus</taxon>
    </lineage>
</organism>
<dbReference type="InterPro" id="IPR045888">
    <property type="entry name" value="Erv"/>
</dbReference>
<gene>
    <name evidence="8" type="ORF">K7432_008141</name>
</gene>
<evidence type="ECO:0000256" key="2">
    <source>
        <dbReference type="ARBA" id="ARBA00022692"/>
    </source>
</evidence>
<dbReference type="Pfam" id="PF07970">
    <property type="entry name" value="COPIIcoated_ERV"/>
    <property type="match status" value="1"/>
</dbReference>
<dbReference type="Proteomes" id="UP001479436">
    <property type="component" value="Unassembled WGS sequence"/>
</dbReference>
<proteinExistence type="predicted"/>
<evidence type="ECO:0000256" key="5">
    <source>
        <dbReference type="SAM" id="Phobius"/>
    </source>
</evidence>
<protein>
    <submittedName>
        <fullName evidence="8">Uncharacterized protein</fullName>
    </submittedName>
</protein>
<feature type="domain" description="Endoplasmic reticulum vesicle transporter N-terminal" evidence="7">
    <location>
        <begin position="10"/>
        <end position="96"/>
    </location>
</feature>
<name>A0ABR2VZ96_9FUNG</name>
<dbReference type="EMBL" id="JASJQH010007313">
    <property type="protein sequence ID" value="KAK9710930.1"/>
    <property type="molecule type" value="Genomic_DNA"/>
</dbReference>
<evidence type="ECO:0000313" key="9">
    <source>
        <dbReference type="Proteomes" id="UP001479436"/>
    </source>
</evidence>
<dbReference type="PANTHER" id="PTHR10984">
    <property type="entry name" value="ENDOPLASMIC RETICULUM-GOLGI INTERMEDIATE COMPARTMENT PROTEIN"/>
    <property type="match status" value="1"/>
</dbReference>
<comment type="caution">
    <text evidence="8">The sequence shown here is derived from an EMBL/GenBank/DDBJ whole genome shotgun (WGS) entry which is preliminary data.</text>
</comment>
<evidence type="ECO:0000256" key="1">
    <source>
        <dbReference type="ARBA" id="ARBA00004370"/>
    </source>
</evidence>
<keyword evidence="3 5" id="KW-1133">Transmembrane helix</keyword>
<keyword evidence="4 5" id="KW-0472">Membrane</keyword>
<comment type="subcellular location">
    <subcellularLocation>
        <location evidence="1">Membrane</location>
    </subcellularLocation>
</comment>
<reference evidence="8 9" key="1">
    <citation type="submission" date="2023-04" db="EMBL/GenBank/DDBJ databases">
        <title>Genome of Basidiobolus ranarum AG-B5.</title>
        <authorList>
            <person name="Stajich J.E."/>
            <person name="Carter-House D."/>
            <person name="Gryganskyi A."/>
        </authorList>
    </citation>
    <scope>NUCLEOTIDE SEQUENCE [LARGE SCALE GENOMIC DNA]</scope>
    <source>
        <strain evidence="8 9">AG-B5</strain>
    </source>
</reference>
<sequence>MFTRFQKNITSFDAFPKVDEGYQRRSKSGGFLSFVITLVLLYLLQSEIREYWAVKQDFEFLVDQGIQHTMQVNLDIYVPMECENLTVDVLDAAGATSHVKRMLNVSPAYLAFSSLGKRTSYEESDEIDVHQIIRESHQEKRQGIKNEQEYNACRVTGSMEVNKATGNLHITALGHGYGGAHVDHEALNFTHYIRHLSFGHNYPHLINPLNDVYEVTESNFYVYQYFISIVPTIYIDNSDNILLTNQYAVTDSSKDLRTPGEQNQVPGIFFKYDLEPISVRVTESRSSFSTFFVRLCGLIGGVWATTAMIFQWISAVSRKS</sequence>
<feature type="domain" description="Endoplasmic reticulum vesicle transporter C-terminal" evidence="6">
    <location>
        <begin position="129"/>
        <end position="309"/>
    </location>
</feature>
<dbReference type="InterPro" id="IPR012936">
    <property type="entry name" value="Erv_C"/>
</dbReference>
<keyword evidence="9" id="KW-1185">Reference proteome</keyword>